<organism evidence="2 3">
    <name type="scientific">Roridomyces roridus</name>
    <dbReference type="NCBI Taxonomy" id="1738132"/>
    <lineage>
        <taxon>Eukaryota</taxon>
        <taxon>Fungi</taxon>
        <taxon>Dikarya</taxon>
        <taxon>Basidiomycota</taxon>
        <taxon>Agaricomycotina</taxon>
        <taxon>Agaricomycetes</taxon>
        <taxon>Agaricomycetidae</taxon>
        <taxon>Agaricales</taxon>
        <taxon>Marasmiineae</taxon>
        <taxon>Mycenaceae</taxon>
        <taxon>Roridomyces</taxon>
    </lineage>
</organism>
<dbReference type="SUPFAM" id="SSF51735">
    <property type="entry name" value="NAD(P)-binding Rossmann-fold domains"/>
    <property type="match status" value="1"/>
</dbReference>
<dbReference type="PRINTS" id="PR00081">
    <property type="entry name" value="GDHRDH"/>
</dbReference>
<evidence type="ECO:0000313" key="3">
    <source>
        <dbReference type="Proteomes" id="UP001221142"/>
    </source>
</evidence>
<dbReference type="PANTHER" id="PTHR47534">
    <property type="entry name" value="YALI0E05731P"/>
    <property type="match status" value="1"/>
</dbReference>
<dbReference type="InterPro" id="IPR002347">
    <property type="entry name" value="SDR_fam"/>
</dbReference>
<proteinExistence type="predicted"/>
<dbReference type="EMBL" id="JARKIF010000003">
    <property type="protein sequence ID" value="KAJ7644811.1"/>
    <property type="molecule type" value="Genomic_DNA"/>
</dbReference>
<keyword evidence="3" id="KW-1185">Reference proteome</keyword>
<protein>
    <submittedName>
        <fullName evidence="2">NAD(P)-binding protein</fullName>
    </submittedName>
</protein>
<dbReference type="InterPro" id="IPR036291">
    <property type="entry name" value="NAD(P)-bd_dom_sf"/>
</dbReference>
<accession>A0AAD7CCT8</accession>
<evidence type="ECO:0000256" key="1">
    <source>
        <dbReference type="ARBA" id="ARBA00023002"/>
    </source>
</evidence>
<name>A0AAD7CCT8_9AGAR</name>
<sequence>MPPLAQVLKSNAAFLPKGSKPIALFLGGTSGIGRAMATRFAHYTKGEAHIVVVGRNQQAAQATISSFPSKTSSEFVECDATLMKNVGATTSSLLSQETSEGIDKKLALLYYARWRFIHDLMPLLRNAADASEEAKVYSVLGAGTGCKIDLEDLGLKKLYGAVKAAMTAATYTDLAMEKFSADNPSVQFTHAFPGLVRTPMMLPRHWLLKPFAPLVTMASYPFTVSPEVCAEYQLSALFDSKPGFTRRGAKGDDIGYEYANPESVRQLWEHTVAATNA</sequence>
<dbReference type="Pfam" id="PF00106">
    <property type="entry name" value="adh_short"/>
    <property type="match status" value="1"/>
</dbReference>
<gene>
    <name evidence="2" type="ORF">FB45DRAFT_898727</name>
</gene>
<dbReference type="AlphaFoldDB" id="A0AAD7CCT8"/>
<evidence type="ECO:0000313" key="2">
    <source>
        <dbReference type="EMBL" id="KAJ7644811.1"/>
    </source>
</evidence>
<reference evidence="2" key="1">
    <citation type="submission" date="2023-03" db="EMBL/GenBank/DDBJ databases">
        <title>Massive genome expansion in bonnet fungi (Mycena s.s.) driven by repeated elements and novel gene families across ecological guilds.</title>
        <authorList>
            <consortium name="Lawrence Berkeley National Laboratory"/>
            <person name="Harder C.B."/>
            <person name="Miyauchi S."/>
            <person name="Viragh M."/>
            <person name="Kuo A."/>
            <person name="Thoen E."/>
            <person name="Andreopoulos B."/>
            <person name="Lu D."/>
            <person name="Skrede I."/>
            <person name="Drula E."/>
            <person name="Henrissat B."/>
            <person name="Morin E."/>
            <person name="Kohler A."/>
            <person name="Barry K."/>
            <person name="LaButti K."/>
            <person name="Morin E."/>
            <person name="Salamov A."/>
            <person name="Lipzen A."/>
            <person name="Mereny Z."/>
            <person name="Hegedus B."/>
            <person name="Baldrian P."/>
            <person name="Stursova M."/>
            <person name="Weitz H."/>
            <person name="Taylor A."/>
            <person name="Grigoriev I.V."/>
            <person name="Nagy L.G."/>
            <person name="Martin F."/>
            <person name="Kauserud H."/>
        </authorList>
    </citation>
    <scope>NUCLEOTIDE SEQUENCE</scope>
    <source>
        <strain evidence="2">9284</strain>
    </source>
</reference>
<keyword evidence="1" id="KW-0560">Oxidoreductase</keyword>
<dbReference type="PANTHER" id="PTHR47534:SF3">
    <property type="entry name" value="ALCOHOL DEHYDROGENASE-LIKE C-TERMINAL DOMAIN-CONTAINING PROTEIN"/>
    <property type="match status" value="1"/>
</dbReference>
<dbReference type="GO" id="GO:0016491">
    <property type="term" value="F:oxidoreductase activity"/>
    <property type="evidence" value="ECO:0007669"/>
    <property type="project" value="UniProtKB-KW"/>
</dbReference>
<dbReference type="InterPro" id="IPR052228">
    <property type="entry name" value="Sec_Metab_Biosynth_Oxidored"/>
</dbReference>
<dbReference type="Gene3D" id="3.40.50.720">
    <property type="entry name" value="NAD(P)-binding Rossmann-like Domain"/>
    <property type="match status" value="1"/>
</dbReference>
<dbReference type="Proteomes" id="UP001221142">
    <property type="component" value="Unassembled WGS sequence"/>
</dbReference>
<comment type="caution">
    <text evidence="2">The sequence shown here is derived from an EMBL/GenBank/DDBJ whole genome shotgun (WGS) entry which is preliminary data.</text>
</comment>